<proteinExistence type="predicted"/>
<evidence type="ECO:0000256" key="1">
    <source>
        <dbReference type="SAM" id="Phobius"/>
    </source>
</evidence>
<organism evidence="3 4">
    <name type="scientific">Sphingorhabdus contaminans</name>
    <dbReference type="NCBI Taxonomy" id="1343899"/>
    <lineage>
        <taxon>Bacteria</taxon>
        <taxon>Pseudomonadati</taxon>
        <taxon>Pseudomonadota</taxon>
        <taxon>Alphaproteobacteria</taxon>
        <taxon>Sphingomonadales</taxon>
        <taxon>Sphingomonadaceae</taxon>
        <taxon>Sphingorhabdus</taxon>
    </lineage>
</organism>
<gene>
    <name evidence="3" type="ORF">FOM92_02920</name>
</gene>
<keyword evidence="2" id="KW-0732">Signal</keyword>
<dbReference type="RefSeq" id="WP_143775283.1">
    <property type="nucleotide sequence ID" value="NZ_VKKU01000001.1"/>
</dbReference>
<name>A0A553WI74_9SPHN</name>
<keyword evidence="4" id="KW-1185">Reference proteome</keyword>
<evidence type="ECO:0000313" key="3">
    <source>
        <dbReference type="EMBL" id="TSB04395.1"/>
    </source>
</evidence>
<comment type="caution">
    <text evidence="3">The sequence shown here is derived from an EMBL/GenBank/DDBJ whole genome shotgun (WGS) entry which is preliminary data.</text>
</comment>
<evidence type="ECO:0000313" key="4">
    <source>
        <dbReference type="Proteomes" id="UP000320160"/>
    </source>
</evidence>
<evidence type="ECO:0000256" key="2">
    <source>
        <dbReference type="SAM" id="SignalP"/>
    </source>
</evidence>
<accession>A0A553WI74</accession>
<dbReference type="AlphaFoldDB" id="A0A553WI74"/>
<keyword evidence="1" id="KW-0472">Membrane</keyword>
<keyword evidence="1" id="KW-1133">Transmembrane helix</keyword>
<dbReference type="EMBL" id="VKKU01000001">
    <property type="protein sequence ID" value="TSB04395.1"/>
    <property type="molecule type" value="Genomic_DNA"/>
</dbReference>
<feature type="transmembrane region" description="Helical" evidence="1">
    <location>
        <begin position="105"/>
        <end position="127"/>
    </location>
</feature>
<protein>
    <submittedName>
        <fullName evidence="3">Uncharacterized protein</fullName>
    </submittedName>
</protein>
<feature type="chain" id="PRO_5022145784" evidence="2">
    <location>
        <begin position="22"/>
        <end position="198"/>
    </location>
</feature>
<feature type="signal peptide" evidence="2">
    <location>
        <begin position="1"/>
        <end position="21"/>
    </location>
</feature>
<keyword evidence="1" id="KW-0812">Transmembrane</keyword>
<dbReference type="OrthoDB" id="7390991at2"/>
<dbReference type="Proteomes" id="UP000320160">
    <property type="component" value="Unassembled WGS sequence"/>
</dbReference>
<sequence>MRPLTIALVLSASFLSSPISANDSDSLSASPFGVVEIAADEASKLEMPKLEFTEGLEDAKNYDKYYYFRRDETDFATAYADITECDGYARALVSSYKYQEAPYPYAGTLAGAAGGMIANAMMAAIFVPGEKRRMRRVNMRQCMGFKGYERIGLNKELWETFNFEEGTGAEEEESRLRALKLQALVASKAAATEKVLPR</sequence>
<reference evidence="3 4" key="1">
    <citation type="submission" date="2019-07" db="EMBL/GenBank/DDBJ databases">
        <authorList>
            <person name="Park M."/>
        </authorList>
    </citation>
    <scope>NUCLEOTIDE SEQUENCE [LARGE SCALE GENOMIC DNA]</scope>
    <source>
        <strain evidence="3 4">KCTC32445</strain>
    </source>
</reference>